<evidence type="ECO:0008006" key="16">
    <source>
        <dbReference type="Google" id="ProtNLM"/>
    </source>
</evidence>
<dbReference type="RefSeq" id="XP_028809443.1">
    <property type="nucleotide sequence ID" value="XM_028953610.1"/>
</dbReference>
<dbReference type="Gene3D" id="2.170.130.20">
    <property type="entry name" value="LCCL-like domain"/>
    <property type="match status" value="1"/>
</dbReference>
<evidence type="ECO:0000256" key="7">
    <source>
        <dbReference type="PROSITE-ProRule" id="PRU00059"/>
    </source>
</evidence>
<feature type="region of interest" description="Disordered" evidence="8">
    <location>
        <begin position="621"/>
        <end position="707"/>
    </location>
</feature>
<evidence type="ECO:0000256" key="1">
    <source>
        <dbReference type="ARBA" id="ARBA00004479"/>
    </source>
</evidence>
<evidence type="ECO:0000259" key="11">
    <source>
        <dbReference type="PROSITE" id="PS01180"/>
    </source>
</evidence>
<evidence type="ECO:0000256" key="4">
    <source>
        <dbReference type="ARBA" id="ARBA00022989"/>
    </source>
</evidence>
<dbReference type="CDD" id="cd00057">
    <property type="entry name" value="FA58C"/>
    <property type="match status" value="1"/>
</dbReference>
<dbReference type="Pfam" id="PF00431">
    <property type="entry name" value="CUB"/>
    <property type="match status" value="1"/>
</dbReference>
<evidence type="ECO:0000256" key="9">
    <source>
        <dbReference type="SAM" id="Phobius"/>
    </source>
</evidence>
<dbReference type="PROSITE" id="PS50820">
    <property type="entry name" value="LCCL"/>
    <property type="match status" value="1"/>
</dbReference>
<dbReference type="InterPro" id="IPR036609">
    <property type="entry name" value="LCCL_sf"/>
</dbReference>
<dbReference type="InterPro" id="IPR000859">
    <property type="entry name" value="CUB_dom"/>
</dbReference>
<feature type="compositionally biased region" description="Basic and acidic residues" evidence="8">
    <location>
        <begin position="634"/>
        <end position="643"/>
    </location>
</feature>
<keyword evidence="6 7" id="KW-1015">Disulfide bond</keyword>
<evidence type="ECO:0000259" key="12">
    <source>
        <dbReference type="PROSITE" id="PS50022"/>
    </source>
</evidence>
<feature type="disulfide bond" evidence="7">
    <location>
        <begin position="31"/>
        <end position="58"/>
    </location>
</feature>
<dbReference type="SMART" id="SM00603">
    <property type="entry name" value="LCCL"/>
    <property type="match status" value="1"/>
</dbReference>
<name>A0AAY4C9M5_9TELE</name>
<dbReference type="Ensembl" id="ENSDCDT00010036930.1">
    <property type="protein sequence ID" value="ENSDCDP00010029773.1"/>
    <property type="gene ID" value="ENSDCDG00010019046.1"/>
</dbReference>
<dbReference type="Gene3D" id="2.60.120.260">
    <property type="entry name" value="Galactose-binding domain-like"/>
    <property type="match status" value="1"/>
</dbReference>
<comment type="subcellular location">
    <subcellularLocation>
        <location evidence="1">Membrane</location>
        <topology evidence="1">Single-pass type I membrane protein</topology>
    </subcellularLocation>
</comment>
<feature type="region of interest" description="Disordered" evidence="8">
    <location>
        <begin position="262"/>
        <end position="288"/>
    </location>
</feature>
<dbReference type="PANTHER" id="PTHR46806">
    <property type="entry name" value="F5/8 TYPE C DOMAIN-CONTAINING PROTEIN"/>
    <property type="match status" value="1"/>
</dbReference>
<dbReference type="PROSITE" id="PS01180">
    <property type="entry name" value="CUB"/>
    <property type="match status" value="1"/>
</dbReference>
<reference evidence="14 15" key="1">
    <citation type="submission" date="2020-06" db="EMBL/GenBank/DDBJ databases">
        <authorList>
            <consortium name="Wellcome Sanger Institute Data Sharing"/>
        </authorList>
    </citation>
    <scope>NUCLEOTIDE SEQUENCE [LARGE SCALE GENOMIC DNA]</scope>
</reference>
<feature type="signal peptide" evidence="10">
    <location>
        <begin position="1"/>
        <end position="22"/>
    </location>
</feature>
<dbReference type="PANTHER" id="PTHR46806:SF1">
    <property type="entry name" value="DISCOIDIN, CUB AND LCCL DOMAIN-CONTAINING PROTEIN 1"/>
    <property type="match status" value="1"/>
</dbReference>
<dbReference type="GeneID" id="114763823"/>
<keyword evidence="2" id="KW-0597">Phosphoprotein</keyword>
<dbReference type="AlphaFoldDB" id="A0AAY4C9M5"/>
<dbReference type="Pfam" id="PF03815">
    <property type="entry name" value="LCCL"/>
    <property type="match status" value="1"/>
</dbReference>
<feature type="compositionally biased region" description="Polar residues" evidence="8">
    <location>
        <begin position="622"/>
        <end position="633"/>
    </location>
</feature>
<organism evidence="14 15">
    <name type="scientific">Denticeps clupeoides</name>
    <name type="common">denticle herring</name>
    <dbReference type="NCBI Taxonomy" id="299321"/>
    <lineage>
        <taxon>Eukaryota</taxon>
        <taxon>Metazoa</taxon>
        <taxon>Chordata</taxon>
        <taxon>Craniata</taxon>
        <taxon>Vertebrata</taxon>
        <taxon>Euteleostomi</taxon>
        <taxon>Actinopterygii</taxon>
        <taxon>Neopterygii</taxon>
        <taxon>Teleostei</taxon>
        <taxon>Clupei</taxon>
        <taxon>Clupeiformes</taxon>
        <taxon>Denticipitoidei</taxon>
        <taxon>Denticipitidae</taxon>
        <taxon>Denticeps</taxon>
    </lineage>
</organism>
<dbReference type="InterPro" id="IPR008979">
    <property type="entry name" value="Galactose-bd-like_sf"/>
</dbReference>
<evidence type="ECO:0000313" key="15">
    <source>
        <dbReference type="Proteomes" id="UP000694580"/>
    </source>
</evidence>
<dbReference type="InterPro" id="IPR000421">
    <property type="entry name" value="FA58C"/>
</dbReference>
<dbReference type="SUPFAM" id="SSF49785">
    <property type="entry name" value="Galactose-binding domain-like"/>
    <property type="match status" value="1"/>
</dbReference>
<feature type="domain" description="F5/8 type C" evidence="12">
    <location>
        <begin position="295"/>
        <end position="395"/>
    </location>
</feature>
<reference evidence="14" key="2">
    <citation type="submission" date="2025-08" db="UniProtKB">
        <authorList>
            <consortium name="Ensembl"/>
        </authorList>
    </citation>
    <scope>IDENTIFICATION</scope>
</reference>
<dbReference type="SUPFAM" id="SSF49854">
    <property type="entry name" value="Spermadhesin, CUB domain"/>
    <property type="match status" value="1"/>
</dbReference>
<dbReference type="InterPro" id="IPR050633">
    <property type="entry name" value="Neuropilin_MCO_CoagFactor"/>
</dbReference>
<evidence type="ECO:0000256" key="3">
    <source>
        <dbReference type="ARBA" id="ARBA00022692"/>
    </source>
</evidence>
<dbReference type="Proteomes" id="UP000694580">
    <property type="component" value="Chromosome 14"/>
</dbReference>
<evidence type="ECO:0000256" key="6">
    <source>
        <dbReference type="ARBA" id="ARBA00023157"/>
    </source>
</evidence>
<keyword evidence="3 9" id="KW-0812">Transmembrane</keyword>
<dbReference type="Gene3D" id="2.60.120.290">
    <property type="entry name" value="Spermadhesin, CUB domain"/>
    <property type="match status" value="1"/>
</dbReference>
<keyword evidence="5 9" id="KW-0472">Membrane</keyword>
<reference evidence="14" key="3">
    <citation type="submission" date="2025-09" db="UniProtKB">
        <authorList>
            <consortium name="Ensembl"/>
        </authorList>
    </citation>
    <scope>IDENTIFICATION</scope>
</reference>
<dbReference type="SMART" id="SM00231">
    <property type="entry name" value="FA58C"/>
    <property type="match status" value="1"/>
</dbReference>
<feature type="domain" description="LCCL" evidence="13">
    <location>
        <begin position="150"/>
        <end position="246"/>
    </location>
</feature>
<evidence type="ECO:0000259" key="13">
    <source>
        <dbReference type="PROSITE" id="PS50820"/>
    </source>
</evidence>
<feature type="transmembrane region" description="Helical" evidence="9">
    <location>
        <begin position="442"/>
        <end position="469"/>
    </location>
</feature>
<evidence type="ECO:0000256" key="10">
    <source>
        <dbReference type="SAM" id="SignalP"/>
    </source>
</evidence>
<dbReference type="PROSITE" id="PS50022">
    <property type="entry name" value="FA58C_3"/>
    <property type="match status" value="1"/>
</dbReference>
<dbReference type="InterPro" id="IPR035914">
    <property type="entry name" value="Sperma_CUB_dom_sf"/>
</dbReference>
<keyword evidence="15" id="KW-1185">Reference proteome</keyword>
<evidence type="ECO:0000256" key="2">
    <source>
        <dbReference type="ARBA" id="ARBA00022553"/>
    </source>
</evidence>
<dbReference type="InterPro" id="IPR004043">
    <property type="entry name" value="LCCL"/>
</dbReference>
<dbReference type="SUPFAM" id="SSF69848">
    <property type="entry name" value="LCCL domain"/>
    <property type="match status" value="1"/>
</dbReference>
<dbReference type="Pfam" id="PF00754">
    <property type="entry name" value="F5_F8_type_C"/>
    <property type="match status" value="1"/>
</dbReference>
<keyword evidence="10" id="KW-0732">Signal</keyword>
<gene>
    <name evidence="14" type="primary">DCBLD1</name>
</gene>
<sequence length="707" mass="77013">MCGTGRLLRGLLLFCASLPGLARTENLDDGCGHFVQGPESGVLASKHYPGTYPNNSWCEKKIRVPGAGGVTLRFGDLDIEGRDCESSYVKVLTASYGSGRVYGTYCGRLQSSPRLLKTLHVDSGEITVRFRSGAHISGRGFLLAYAAGDRKDLLTCLDKGNHFSDGKYRKYCPAGCRDVPGEVSGDISHGYRHTSVLCKAAVHAGIFRDETGGPITVENKRRWNTYPAVRANGVQSEFGSLSDQLVAFVTNVDCRKPLHPVGRTASSWQRGGEAGRSSDWSPNGTDPAEAAPVLWAADHSGNVSRQWLELDLGETRQITGISTAGFPSSNSYVKKYRVERGAQNGSSEFTIFEGNVDSQHQTHNTFNPPMVTRFLRIVPLEWKRNIAMKVELLGCAHVARSLSPVLPNRANASSHITMETLPTKPKPSGGNEEPLIISHTDIVHLVIIVVPTVLTVLLLLLGICICSVLKKKKVKENSYGSSEAQQTGCWKQIKQPFGRHQSTEFTISYSSEKEPIQKLDLVTSNMAEYQQPLIGTGTVTRKGSTFKPIDADGKDDPSAPSSHYDFLHTANQYALPLTNQEPEYATPIVERHTFRKEGFLPDPSYSVPGVVLSKNPSFKAAATQSGGYQTPQVKSDRPKHPEGIYDSPKIHRPAAQNGAGSEYQRPQGKSPAPESYSTPRDCLKLRPAASQRPDQEGSSDGSLQSTT</sequence>
<evidence type="ECO:0000256" key="5">
    <source>
        <dbReference type="ARBA" id="ARBA00023136"/>
    </source>
</evidence>
<dbReference type="CDD" id="cd00041">
    <property type="entry name" value="CUB"/>
    <property type="match status" value="1"/>
</dbReference>
<dbReference type="GO" id="GO:0005886">
    <property type="term" value="C:plasma membrane"/>
    <property type="evidence" value="ECO:0007669"/>
    <property type="project" value="TreeGrafter"/>
</dbReference>
<feature type="compositionally biased region" description="Polar residues" evidence="8">
    <location>
        <begin position="696"/>
        <end position="707"/>
    </location>
</feature>
<feature type="chain" id="PRO_5044313252" description="Discoidin, CUB and LCCL domain-containing protein 1" evidence="10">
    <location>
        <begin position="23"/>
        <end position="707"/>
    </location>
</feature>
<keyword evidence="4 9" id="KW-1133">Transmembrane helix</keyword>
<evidence type="ECO:0000256" key="8">
    <source>
        <dbReference type="SAM" id="MobiDB-lite"/>
    </source>
</evidence>
<dbReference type="SMART" id="SM00042">
    <property type="entry name" value="CUB"/>
    <property type="match status" value="1"/>
</dbReference>
<comment type="caution">
    <text evidence="7">Lacks conserved residue(s) required for the propagation of feature annotation.</text>
</comment>
<accession>A0AAY4C9M5</accession>
<dbReference type="GeneTree" id="ENSGT00940000157334"/>
<protein>
    <recommendedName>
        <fullName evidence="16">Discoidin, CUB and LCCL domain-containing protein 1</fullName>
    </recommendedName>
</protein>
<feature type="domain" description="CUB" evidence="11">
    <location>
        <begin position="31"/>
        <end position="148"/>
    </location>
</feature>
<evidence type="ECO:0000313" key="14">
    <source>
        <dbReference type="Ensembl" id="ENSDCDP00010029773.1"/>
    </source>
</evidence>
<proteinExistence type="predicted"/>
<dbReference type="GO" id="GO:0038023">
    <property type="term" value="F:signaling receptor activity"/>
    <property type="evidence" value="ECO:0007669"/>
    <property type="project" value="TreeGrafter"/>
</dbReference>